<dbReference type="InterPro" id="IPR027417">
    <property type="entry name" value="P-loop_NTPase"/>
</dbReference>
<dbReference type="PROSITE" id="PS50929">
    <property type="entry name" value="ABC_TM1F"/>
    <property type="match status" value="1"/>
</dbReference>
<evidence type="ECO:0000256" key="5">
    <source>
        <dbReference type="ARBA" id="ARBA00022741"/>
    </source>
</evidence>
<sequence length="584" mass="61989">MLLATAYARGLSQLRTEARAAILVMAANLALGALALLDPILFGKVIGALAQPGGHVWRYIAAWASLSVISVAAGVTASVFADRIAHRRRLAAMTRAFDNAITLPIARVSARGTGKLMQVVFAGGEALFQLLLGFMREQLPAIFALALLFPVAFSMNVAMASVLAALAVVYVAANLLVMRKTETGQQRVNEEAQAYYGRLGDVISNVPVVQAYANLKSETAALQALTGDLLKALFPVIRWYGVLTVLTRAASTLALVAIFGVGAWLAQHGRASLGEIVSFGGFAGLLIGRLDTLSGSISGVVRNAPAMRNFFDLVDERPGSPDRPDAEALEDVRGQIAFERVSHWIVEEAELGLFDVSLEVPAGATVALVGHSGAGKTTMMALMQRLRDPDLGEIRIDGRDIRRLTLASLRQAIGVVFQDAGLFNRSIADNLRLARPGASEAELTAALEAAQAWEFVKEKPGGLDYVIGERGQLLSGGERQRLAIARAILKDAPILILDEATSALDTVTEAKVKQALDAAAQGRTTFIIAHRLSTVMDADLILVLEKGRIVERGTFESLVASGGRFAEMAQAARLTDGGAFSDAA</sequence>
<dbReference type="SUPFAM" id="SSF90123">
    <property type="entry name" value="ABC transporter transmembrane region"/>
    <property type="match status" value="1"/>
</dbReference>
<feature type="transmembrane region" description="Helical" evidence="9">
    <location>
        <begin position="116"/>
        <end position="135"/>
    </location>
</feature>
<evidence type="ECO:0000256" key="6">
    <source>
        <dbReference type="ARBA" id="ARBA00022840"/>
    </source>
</evidence>
<dbReference type="PROSITE" id="PS50893">
    <property type="entry name" value="ABC_TRANSPORTER_2"/>
    <property type="match status" value="1"/>
</dbReference>
<dbReference type="RefSeq" id="WP_111529024.1">
    <property type="nucleotide sequence ID" value="NZ_JBHRSG010000003.1"/>
</dbReference>
<dbReference type="InterPro" id="IPR036640">
    <property type="entry name" value="ABC1_TM_sf"/>
</dbReference>
<dbReference type="SMART" id="SM00382">
    <property type="entry name" value="AAA"/>
    <property type="match status" value="1"/>
</dbReference>
<keyword evidence="4 9" id="KW-0812">Transmembrane</keyword>
<gene>
    <name evidence="12" type="ORF">DJ017_12505</name>
</gene>
<dbReference type="InterPro" id="IPR039421">
    <property type="entry name" value="Type_1_exporter"/>
</dbReference>
<dbReference type="GO" id="GO:0005886">
    <property type="term" value="C:plasma membrane"/>
    <property type="evidence" value="ECO:0007669"/>
    <property type="project" value="UniProtKB-SubCell"/>
</dbReference>
<name>A0A328AMS7_9CAUL</name>
<organism evidence="12 13">
    <name type="scientific">Phenylobacterium soli</name>
    <dbReference type="NCBI Taxonomy" id="2170551"/>
    <lineage>
        <taxon>Bacteria</taxon>
        <taxon>Pseudomonadati</taxon>
        <taxon>Pseudomonadota</taxon>
        <taxon>Alphaproteobacteria</taxon>
        <taxon>Caulobacterales</taxon>
        <taxon>Caulobacteraceae</taxon>
        <taxon>Phenylobacterium</taxon>
    </lineage>
</organism>
<evidence type="ECO:0000256" key="9">
    <source>
        <dbReference type="SAM" id="Phobius"/>
    </source>
</evidence>
<dbReference type="InterPro" id="IPR011527">
    <property type="entry name" value="ABC1_TM_dom"/>
</dbReference>
<evidence type="ECO:0000256" key="7">
    <source>
        <dbReference type="ARBA" id="ARBA00022989"/>
    </source>
</evidence>
<feature type="transmembrane region" description="Helical" evidence="9">
    <location>
        <begin position="20"/>
        <end position="37"/>
    </location>
</feature>
<keyword evidence="7 9" id="KW-1133">Transmembrane helix</keyword>
<dbReference type="AlphaFoldDB" id="A0A328AMS7"/>
<comment type="subcellular location">
    <subcellularLocation>
        <location evidence="1">Cell membrane</location>
        <topology evidence="1">Multi-pass membrane protein</topology>
    </subcellularLocation>
</comment>
<dbReference type="PANTHER" id="PTHR43394">
    <property type="entry name" value="ATP-DEPENDENT PERMEASE MDL1, MITOCHONDRIAL"/>
    <property type="match status" value="1"/>
</dbReference>
<keyword evidence="6 12" id="KW-0067">ATP-binding</keyword>
<dbReference type="GO" id="GO:0015421">
    <property type="term" value="F:ABC-type oligopeptide transporter activity"/>
    <property type="evidence" value="ECO:0007669"/>
    <property type="project" value="TreeGrafter"/>
</dbReference>
<protein>
    <submittedName>
        <fullName evidence="12">Glucan ABC transporter ATP-binding protein/ permease</fullName>
    </submittedName>
</protein>
<accession>A0A328AMS7</accession>
<evidence type="ECO:0000313" key="12">
    <source>
        <dbReference type="EMBL" id="RAK55276.1"/>
    </source>
</evidence>
<evidence type="ECO:0000259" key="11">
    <source>
        <dbReference type="PROSITE" id="PS50929"/>
    </source>
</evidence>
<keyword evidence="13" id="KW-1185">Reference proteome</keyword>
<dbReference type="PROSITE" id="PS00211">
    <property type="entry name" value="ABC_TRANSPORTER_1"/>
    <property type="match status" value="1"/>
</dbReference>
<evidence type="ECO:0000256" key="4">
    <source>
        <dbReference type="ARBA" id="ARBA00022692"/>
    </source>
</evidence>
<dbReference type="Pfam" id="PF00664">
    <property type="entry name" value="ABC_membrane"/>
    <property type="match status" value="1"/>
</dbReference>
<feature type="transmembrane region" description="Helical" evidence="9">
    <location>
        <begin position="57"/>
        <end position="81"/>
    </location>
</feature>
<evidence type="ECO:0000256" key="8">
    <source>
        <dbReference type="ARBA" id="ARBA00023136"/>
    </source>
</evidence>
<evidence type="ECO:0000256" key="1">
    <source>
        <dbReference type="ARBA" id="ARBA00004651"/>
    </source>
</evidence>
<reference evidence="13" key="1">
    <citation type="submission" date="2018-05" db="EMBL/GenBank/DDBJ databases">
        <authorList>
            <person name="Li X."/>
        </authorList>
    </citation>
    <scope>NUCLEOTIDE SEQUENCE [LARGE SCALE GENOMIC DNA]</scope>
    <source>
        <strain evidence="13">LX32</strain>
    </source>
</reference>
<keyword evidence="5" id="KW-0547">Nucleotide-binding</keyword>
<dbReference type="InterPro" id="IPR003439">
    <property type="entry name" value="ABC_transporter-like_ATP-bd"/>
</dbReference>
<dbReference type="SUPFAM" id="SSF52540">
    <property type="entry name" value="P-loop containing nucleoside triphosphate hydrolases"/>
    <property type="match status" value="1"/>
</dbReference>
<evidence type="ECO:0000256" key="3">
    <source>
        <dbReference type="ARBA" id="ARBA00022475"/>
    </source>
</evidence>
<keyword evidence="8 9" id="KW-0472">Membrane</keyword>
<dbReference type="GO" id="GO:0016887">
    <property type="term" value="F:ATP hydrolysis activity"/>
    <property type="evidence" value="ECO:0007669"/>
    <property type="project" value="InterPro"/>
</dbReference>
<proteinExistence type="predicted"/>
<dbReference type="Gene3D" id="3.40.50.300">
    <property type="entry name" value="P-loop containing nucleotide triphosphate hydrolases"/>
    <property type="match status" value="1"/>
</dbReference>
<keyword evidence="3" id="KW-1003">Cell membrane</keyword>
<dbReference type="GO" id="GO:0005524">
    <property type="term" value="F:ATP binding"/>
    <property type="evidence" value="ECO:0007669"/>
    <property type="project" value="UniProtKB-KW"/>
</dbReference>
<comment type="caution">
    <text evidence="12">The sequence shown here is derived from an EMBL/GenBank/DDBJ whole genome shotgun (WGS) entry which is preliminary data.</text>
</comment>
<dbReference type="Proteomes" id="UP000249254">
    <property type="component" value="Unassembled WGS sequence"/>
</dbReference>
<keyword evidence="2" id="KW-0813">Transport</keyword>
<dbReference type="Gene3D" id="1.20.1560.10">
    <property type="entry name" value="ABC transporter type 1, transmembrane domain"/>
    <property type="match status" value="1"/>
</dbReference>
<feature type="domain" description="ABC transmembrane type-1" evidence="11">
    <location>
        <begin position="22"/>
        <end position="302"/>
    </location>
</feature>
<dbReference type="Pfam" id="PF00005">
    <property type="entry name" value="ABC_tran"/>
    <property type="match status" value="1"/>
</dbReference>
<evidence type="ECO:0000256" key="2">
    <source>
        <dbReference type="ARBA" id="ARBA00022448"/>
    </source>
</evidence>
<dbReference type="InterPro" id="IPR017871">
    <property type="entry name" value="ABC_transporter-like_CS"/>
</dbReference>
<evidence type="ECO:0000259" key="10">
    <source>
        <dbReference type="PROSITE" id="PS50893"/>
    </source>
</evidence>
<dbReference type="PANTHER" id="PTHR43394:SF1">
    <property type="entry name" value="ATP-BINDING CASSETTE SUB-FAMILY B MEMBER 10, MITOCHONDRIAL"/>
    <property type="match status" value="1"/>
</dbReference>
<feature type="transmembrane region" description="Helical" evidence="9">
    <location>
        <begin position="239"/>
        <end position="265"/>
    </location>
</feature>
<feature type="domain" description="ABC transporter" evidence="10">
    <location>
        <begin position="336"/>
        <end position="571"/>
    </location>
</feature>
<dbReference type="EMBL" id="QFYQ01000001">
    <property type="protein sequence ID" value="RAK55276.1"/>
    <property type="molecule type" value="Genomic_DNA"/>
</dbReference>
<dbReference type="OrthoDB" id="9808328at2"/>
<feature type="transmembrane region" description="Helical" evidence="9">
    <location>
        <begin position="141"/>
        <end position="173"/>
    </location>
</feature>
<evidence type="ECO:0000313" key="13">
    <source>
        <dbReference type="Proteomes" id="UP000249254"/>
    </source>
</evidence>
<dbReference type="FunFam" id="3.40.50.300:FF:000221">
    <property type="entry name" value="Multidrug ABC transporter ATP-binding protein"/>
    <property type="match status" value="1"/>
</dbReference>
<dbReference type="InterPro" id="IPR003593">
    <property type="entry name" value="AAA+_ATPase"/>
</dbReference>